<feature type="compositionally biased region" description="Basic and acidic residues" evidence="1">
    <location>
        <begin position="14"/>
        <end position="34"/>
    </location>
</feature>
<organism evidence="2">
    <name type="scientific">Chromera velia CCMP2878</name>
    <dbReference type="NCBI Taxonomy" id="1169474"/>
    <lineage>
        <taxon>Eukaryota</taxon>
        <taxon>Sar</taxon>
        <taxon>Alveolata</taxon>
        <taxon>Colpodellida</taxon>
        <taxon>Chromeraceae</taxon>
        <taxon>Chromera</taxon>
    </lineage>
</organism>
<evidence type="ECO:0000256" key="1">
    <source>
        <dbReference type="SAM" id="MobiDB-lite"/>
    </source>
</evidence>
<evidence type="ECO:0000313" key="2">
    <source>
        <dbReference type="EMBL" id="CEM42340.1"/>
    </source>
</evidence>
<proteinExistence type="predicted"/>
<dbReference type="VEuPathDB" id="CryptoDB:Cvel_6521"/>
<feature type="compositionally biased region" description="Acidic residues" evidence="1">
    <location>
        <begin position="42"/>
        <end position="55"/>
    </location>
</feature>
<reference evidence="2" key="1">
    <citation type="submission" date="2014-11" db="EMBL/GenBank/DDBJ databases">
        <authorList>
            <person name="Otto D Thomas"/>
            <person name="Naeem Raeece"/>
        </authorList>
    </citation>
    <scope>NUCLEOTIDE SEQUENCE</scope>
</reference>
<name>A0A0G4HE57_9ALVE</name>
<dbReference type="AlphaFoldDB" id="A0A0G4HE57"/>
<sequence>MYDAPPPSYDRDDDIPPMHEYGDPPPPLHDDQHDAPPPSYGLEEEPLPTYGDDDSPPSYSNQNSLPSYDASDPPDSDSDGFEFHWSPAADIWEETDQTHGKKEEDRIFDADWDPLVHRTYKSDARTYDPLQNKTTDQLPEYDPNWKIPKEEFAELDKLMQGLKDQRAHHERQATQKLIATLGSAFTEMMLDIRKHCQTFVMVTENLAIQKYARRSLSKKKAELKAEKELQFVKQMCAFAAWDTFEEALFENQSTDYNDIIGWTHRMYNERFQWKVSEARAKAAKGTNKLAIAGKVAVASVGSAVGVAASLITLGGTSPLIIGIGMAVANSMFANWAESKIDTYAMKKSGGGAKATANKVASLGISVGLTFAKMAPVVSFLAEGVQYLHSVTDTVLSEEMDKTYSVSLSPLTKKRVRVLVLAHNLENLMDDVEDEIQKQLQVEKTSKGRGLFSASSVSSKSSDEKETEAVRKLELVEKRKVQAEWDKWIPEDISALGLNADPQKGLQRVVEKYLAIRTDKEKWAEWKQKQTELKGEAKGEVRQLLDEEEDTLVELLK</sequence>
<dbReference type="EMBL" id="CDMZ01002429">
    <property type="protein sequence ID" value="CEM42340.1"/>
    <property type="molecule type" value="Genomic_DNA"/>
</dbReference>
<gene>
    <name evidence="2" type="ORF">Cvel_6521</name>
</gene>
<protein>
    <submittedName>
        <fullName evidence="2">Uncharacterized protein</fullName>
    </submittedName>
</protein>
<accession>A0A0G4HE57</accession>
<feature type="region of interest" description="Disordered" evidence="1">
    <location>
        <begin position="1"/>
        <end position="83"/>
    </location>
</feature>